<dbReference type="Pfam" id="PF12317">
    <property type="entry name" value="IFT46_B_C"/>
    <property type="match status" value="1"/>
</dbReference>
<dbReference type="GO" id="GO:0005815">
    <property type="term" value="C:microtubule organizing center"/>
    <property type="evidence" value="ECO:0007669"/>
    <property type="project" value="TreeGrafter"/>
</dbReference>
<dbReference type="GO" id="GO:0031514">
    <property type="term" value="C:motile cilium"/>
    <property type="evidence" value="ECO:0007669"/>
    <property type="project" value="TreeGrafter"/>
</dbReference>
<keyword evidence="3" id="KW-0963">Cytoplasm</keyword>
<protein>
    <recommendedName>
        <fullName evidence="10">Intraflagellar transport protein 46 homolog</fullName>
    </recommendedName>
</protein>
<evidence type="ECO:0000256" key="2">
    <source>
        <dbReference type="ARBA" id="ARBA00007700"/>
    </source>
</evidence>
<feature type="compositionally biased region" description="Acidic residues" evidence="7">
    <location>
        <begin position="70"/>
        <end position="85"/>
    </location>
</feature>
<evidence type="ECO:0008006" key="10">
    <source>
        <dbReference type="Google" id="ProtNLM"/>
    </source>
</evidence>
<dbReference type="PANTHER" id="PTHR13376">
    <property type="entry name" value="INTRAFLAGELLAR TRANSPORT PROTEIN 46 HOMOLOG"/>
    <property type="match status" value="1"/>
</dbReference>
<dbReference type="AlphaFoldDB" id="A0A507FQ49"/>
<accession>A0A507FQ49</accession>
<proteinExistence type="inferred from homology"/>
<sequence length="435" mass="48515">MSDESIRKTSNNHFDESLELTDEDDDEGRDDDDDDEDDEEDREFQHGKISRDTSNNPPRGDTPPSNMSDSDGEYAEGDEDDEDELSATHESIHSDAPQRTQKMSKHHSNVSASMTAIHSAGAKHSTENTLSKSKSDHIMGHGKQASAKQNFSQHAHPATEDESADNDLITGDDDDEISAAAYGVKDHSSFKGNAAKLSDEMKEIFQYISRYRPQEIELEPALQPFIPEYIPAIGDIDAFIKISRPDQKPESLGLSVLDEPSGKQSDPTVLDLHLRAVTKSIAPVPQVVRSIDSISLRTNTKPLDNWIRNVKELHAAKPAPSVHYSRRMPDIEDLMQVWPVEIEEALSTITLPDADLEISLPSYARLITALLDIPTPSPQQQQKENTSQQSKRKPSTTTIESLHVLFTLYSEFKNSQHFRSFGRTVGDRENMMGAQ</sequence>
<evidence type="ECO:0000256" key="3">
    <source>
        <dbReference type="ARBA" id="ARBA00022490"/>
    </source>
</evidence>
<dbReference type="EMBL" id="QEAP01000004">
    <property type="protein sequence ID" value="TPX78404.1"/>
    <property type="molecule type" value="Genomic_DNA"/>
</dbReference>
<organism evidence="8 9">
    <name type="scientific">Chytriomyces confervae</name>
    <dbReference type="NCBI Taxonomy" id="246404"/>
    <lineage>
        <taxon>Eukaryota</taxon>
        <taxon>Fungi</taxon>
        <taxon>Fungi incertae sedis</taxon>
        <taxon>Chytridiomycota</taxon>
        <taxon>Chytridiomycota incertae sedis</taxon>
        <taxon>Chytridiomycetes</taxon>
        <taxon>Chytridiales</taxon>
        <taxon>Chytriomycetaceae</taxon>
        <taxon>Chytriomyces</taxon>
    </lineage>
</organism>
<evidence type="ECO:0000256" key="6">
    <source>
        <dbReference type="ARBA" id="ARBA00023273"/>
    </source>
</evidence>
<dbReference type="OrthoDB" id="2119217at2759"/>
<dbReference type="Proteomes" id="UP000320333">
    <property type="component" value="Unassembled WGS sequence"/>
</dbReference>
<feature type="compositionally biased region" description="Acidic residues" evidence="7">
    <location>
        <begin position="17"/>
        <end position="42"/>
    </location>
</feature>
<evidence type="ECO:0000256" key="7">
    <source>
        <dbReference type="SAM" id="MobiDB-lite"/>
    </source>
</evidence>
<dbReference type="InterPro" id="IPR022088">
    <property type="entry name" value="Intraflagellar_transp_cmplxB"/>
</dbReference>
<dbReference type="GO" id="GO:0042073">
    <property type="term" value="P:intraciliary transport"/>
    <property type="evidence" value="ECO:0007669"/>
    <property type="project" value="InterPro"/>
</dbReference>
<keyword evidence="4" id="KW-0969">Cilium</keyword>
<evidence type="ECO:0000313" key="8">
    <source>
        <dbReference type="EMBL" id="TPX78404.1"/>
    </source>
</evidence>
<feature type="compositionally biased region" description="Polar residues" evidence="7">
    <location>
        <begin position="52"/>
        <end position="67"/>
    </location>
</feature>
<dbReference type="STRING" id="246404.A0A507FQ49"/>
<keyword evidence="5" id="KW-0206">Cytoskeleton</keyword>
<feature type="region of interest" description="Disordered" evidence="7">
    <location>
        <begin position="1"/>
        <end position="173"/>
    </location>
</feature>
<gene>
    <name evidence="8" type="ORF">CcCBS67573_g00283</name>
</gene>
<reference evidence="8 9" key="1">
    <citation type="journal article" date="2019" name="Sci. Rep.">
        <title>Comparative genomics of chytrid fungi reveal insights into the obligate biotrophic and pathogenic lifestyle of Synchytrium endobioticum.</title>
        <authorList>
            <person name="van de Vossenberg B.T.L.H."/>
            <person name="Warris S."/>
            <person name="Nguyen H.D.T."/>
            <person name="van Gent-Pelzer M.P.E."/>
            <person name="Joly D.L."/>
            <person name="van de Geest H.C."/>
            <person name="Bonants P.J.M."/>
            <person name="Smith D.S."/>
            <person name="Levesque C.A."/>
            <person name="van der Lee T.A.J."/>
        </authorList>
    </citation>
    <scope>NUCLEOTIDE SEQUENCE [LARGE SCALE GENOMIC DNA]</scope>
    <source>
        <strain evidence="8 9">CBS 675.73</strain>
    </source>
</reference>
<dbReference type="GO" id="GO:0060271">
    <property type="term" value="P:cilium assembly"/>
    <property type="evidence" value="ECO:0007669"/>
    <property type="project" value="TreeGrafter"/>
</dbReference>
<dbReference type="PANTHER" id="PTHR13376:SF0">
    <property type="entry name" value="INTRAFLAGELLAR TRANSPORT PROTEIN 46 HOMOLOG"/>
    <property type="match status" value="1"/>
</dbReference>
<evidence type="ECO:0000256" key="5">
    <source>
        <dbReference type="ARBA" id="ARBA00023212"/>
    </source>
</evidence>
<feature type="compositionally biased region" description="Acidic residues" evidence="7">
    <location>
        <begin position="160"/>
        <end position="173"/>
    </location>
</feature>
<comment type="caution">
    <text evidence="8">The sequence shown here is derived from an EMBL/GenBank/DDBJ whole genome shotgun (WGS) entry which is preliminary data.</text>
</comment>
<comment type="similarity">
    <text evidence="2">Belongs to the IFT46 family.</text>
</comment>
<dbReference type="GO" id="GO:0030992">
    <property type="term" value="C:intraciliary transport particle B"/>
    <property type="evidence" value="ECO:0007669"/>
    <property type="project" value="TreeGrafter"/>
</dbReference>
<name>A0A507FQ49_9FUNG</name>
<comment type="subcellular location">
    <subcellularLocation>
        <location evidence="1">Cytoplasm</location>
        <location evidence="1">Cytoskeleton</location>
        <location evidence="1">Cilium basal body</location>
    </subcellularLocation>
</comment>
<feature type="compositionally biased region" description="Low complexity" evidence="7">
    <location>
        <begin position="378"/>
        <end position="389"/>
    </location>
</feature>
<evidence type="ECO:0000256" key="1">
    <source>
        <dbReference type="ARBA" id="ARBA00004120"/>
    </source>
</evidence>
<evidence type="ECO:0000256" key="4">
    <source>
        <dbReference type="ARBA" id="ARBA00023069"/>
    </source>
</evidence>
<keyword evidence="6" id="KW-0966">Cell projection</keyword>
<evidence type="ECO:0000313" key="9">
    <source>
        <dbReference type="Proteomes" id="UP000320333"/>
    </source>
</evidence>
<feature type="region of interest" description="Disordered" evidence="7">
    <location>
        <begin position="375"/>
        <end position="396"/>
    </location>
</feature>
<keyword evidence="9" id="KW-1185">Reference proteome</keyword>